<proteinExistence type="predicted"/>
<keyword evidence="2" id="KW-1185">Reference proteome</keyword>
<sequence>MADSSSTAAGDAVIAHHQIDGHDDAGADLFVDGLACLVESWNADMIESYCAMLRELYECRYRYSTIPVSWAHGGGRTGAEAQHAISSFHSL</sequence>
<name>D5GFB1_TUBMM</name>
<dbReference type="InParanoid" id="D5GFB1"/>
<accession>D5GFB1</accession>
<dbReference type="Proteomes" id="UP000006911">
    <property type="component" value="Unassembled WGS sequence"/>
</dbReference>
<organism evidence="1 2">
    <name type="scientific">Tuber melanosporum (strain Mel28)</name>
    <name type="common">Perigord black truffle</name>
    <dbReference type="NCBI Taxonomy" id="656061"/>
    <lineage>
        <taxon>Eukaryota</taxon>
        <taxon>Fungi</taxon>
        <taxon>Dikarya</taxon>
        <taxon>Ascomycota</taxon>
        <taxon>Pezizomycotina</taxon>
        <taxon>Pezizomycetes</taxon>
        <taxon>Pezizales</taxon>
        <taxon>Tuberaceae</taxon>
        <taxon>Tuber</taxon>
    </lineage>
</organism>
<reference evidence="1 2" key="1">
    <citation type="journal article" date="2010" name="Nature">
        <title>Perigord black truffle genome uncovers evolutionary origins and mechanisms of symbiosis.</title>
        <authorList>
            <person name="Martin F."/>
            <person name="Kohler A."/>
            <person name="Murat C."/>
            <person name="Balestrini R."/>
            <person name="Coutinho P.M."/>
            <person name="Jaillon O."/>
            <person name="Montanini B."/>
            <person name="Morin E."/>
            <person name="Noel B."/>
            <person name="Percudani R."/>
            <person name="Porcel B."/>
            <person name="Rubini A."/>
            <person name="Amicucci A."/>
            <person name="Amselem J."/>
            <person name="Anthouard V."/>
            <person name="Arcioni S."/>
            <person name="Artiguenave F."/>
            <person name="Aury J.M."/>
            <person name="Ballario P."/>
            <person name="Bolchi A."/>
            <person name="Brenna A."/>
            <person name="Brun A."/>
            <person name="Buee M."/>
            <person name="Cantarel B."/>
            <person name="Chevalier G."/>
            <person name="Couloux A."/>
            <person name="Da Silva C."/>
            <person name="Denoeud F."/>
            <person name="Duplessis S."/>
            <person name="Ghignone S."/>
            <person name="Hilselberger B."/>
            <person name="Iotti M."/>
            <person name="Marcais B."/>
            <person name="Mello A."/>
            <person name="Miranda M."/>
            <person name="Pacioni G."/>
            <person name="Quesneville H."/>
            <person name="Riccioni C."/>
            <person name="Ruotolo R."/>
            <person name="Splivallo R."/>
            <person name="Stocchi V."/>
            <person name="Tisserant E."/>
            <person name="Viscomi A.R."/>
            <person name="Zambonelli A."/>
            <person name="Zampieri E."/>
            <person name="Henrissat B."/>
            <person name="Lebrun M.H."/>
            <person name="Paolocci F."/>
            <person name="Bonfante P."/>
            <person name="Ottonello S."/>
            <person name="Wincker P."/>
        </authorList>
    </citation>
    <scope>NUCLEOTIDE SEQUENCE [LARGE SCALE GENOMIC DNA]</scope>
    <source>
        <strain evidence="1 2">Mel28</strain>
    </source>
</reference>
<dbReference type="AlphaFoldDB" id="D5GFB1"/>
<protein>
    <submittedName>
        <fullName evidence="1">(Perigord truffle) hypothetical protein</fullName>
    </submittedName>
</protein>
<dbReference type="HOGENOM" id="CLU_2428665_0_0_1"/>
<evidence type="ECO:0000313" key="2">
    <source>
        <dbReference type="Proteomes" id="UP000006911"/>
    </source>
</evidence>
<evidence type="ECO:0000313" key="1">
    <source>
        <dbReference type="EMBL" id="CAZ83204.1"/>
    </source>
</evidence>
<dbReference type="EMBL" id="FN430208">
    <property type="protein sequence ID" value="CAZ83204.1"/>
    <property type="molecule type" value="Genomic_DNA"/>
</dbReference>
<gene>
    <name evidence="1" type="ORF">GSTUM_00006807001</name>
</gene>
<dbReference type="KEGG" id="tml:GSTUM_00006807001"/>